<evidence type="ECO:0000313" key="9">
    <source>
        <dbReference type="EMBL" id="ABK65775.1"/>
    </source>
</evidence>
<feature type="transmembrane region" description="Helical" evidence="7">
    <location>
        <begin position="386"/>
        <end position="406"/>
    </location>
</feature>
<feature type="transmembrane region" description="Helical" evidence="7">
    <location>
        <begin position="323"/>
        <end position="344"/>
    </location>
</feature>
<dbReference type="Gene3D" id="1.20.1720.10">
    <property type="entry name" value="Multidrug resistance protein D"/>
    <property type="match status" value="1"/>
</dbReference>
<name>A0A0H2ZTJ4_MYCA1</name>
<dbReference type="Pfam" id="PF07690">
    <property type="entry name" value="MFS_1"/>
    <property type="match status" value="1"/>
</dbReference>
<organism evidence="9 10">
    <name type="scientific">Mycobacterium avium (strain 104)</name>
    <dbReference type="NCBI Taxonomy" id="243243"/>
    <lineage>
        <taxon>Bacteria</taxon>
        <taxon>Bacillati</taxon>
        <taxon>Actinomycetota</taxon>
        <taxon>Actinomycetes</taxon>
        <taxon>Mycobacteriales</taxon>
        <taxon>Mycobacteriaceae</taxon>
        <taxon>Mycobacterium</taxon>
        <taxon>Mycobacterium avium complex (MAC)</taxon>
    </lineage>
</organism>
<dbReference type="PANTHER" id="PTHR42718:SF46">
    <property type="entry name" value="BLR6921 PROTEIN"/>
    <property type="match status" value="1"/>
</dbReference>
<dbReference type="PROSITE" id="PS50850">
    <property type="entry name" value="MFS"/>
    <property type="match status" value="1"/>
</dbReference>
<evidence type="ECO:0000256" key="6">
    <source>
        <dbReference type="ARBA" id="ARBA00023136"/>
    </source>
</evidence>
<feature type="transmembrane region" description="Helical" evidence="7">
    <location>
        <begin position="252"/>
        <end position="272"/>
    </location>
</feature>
<feature type="transmembrane region" description="Helical" evidence="7">
    <location>
        <begin position="527"/>
        <end position="550"/>
    </location>
</feature>
<dbReference type="NCBIfam" id="TIGR00711">
    <property type="entry name" value="efflux_EmrB"/>
    <property type="match status" value="1"/>
</dbReference>
<dbReference type="SUPFAM" id="SSF103473">
    <property type="entry name" value="MFS general substrate transporter"/>
    <property type="match status" value="1"/>
</dbReference>
<evidence type="ECO:0000256" key="1">
    <source>
        <dbReference type="ARBA" id="ARBA00004651"/>
    </source>
</evidence>
<evidence type="ECO:0000313" key="10">
    <source>
        <dbReference type="Proteomes" id="UP000001574"/>
    </source>
</evidence>
<feature type="transmembrane region" description="Helical" evidence="7">
    <location>
        <begin position="412"/>
        <end position="438"/>
    </location>
</feature>
<keyword evidence="4 7" id="KW-0812">Transmembrane</keyword>
<feature type="transmembrane region" description="Helical" evidence="7">
    <location>
        <begin position="450"/>
        <end position="472"/>
    </location>
</feature>
<feature type="transmembrane region" description="Helical" evidence="7">
    <location>
        <begin position="189"/>
        <end position="212"/>
    </location>
</feature>
<feature type="transmembrane region" description="Helical" evidence="7">
    <location>
        <begin position="131"/>
        <end position="150"/>
    </location>
</feature>
<protein>
    <submittedName>
        <fullName evidence="9">EmrB efflux protein</fullName>
    </submittedName>
</protein>
<dbReference type="InterPro" id="IPR036259">
    <property type="entry name" value="MFS_trans_sf"/>
</dbReference>
<dbReference type="Gene3D" id="1.20.1250.20">
    <property type="entry name" value="MFS general substrate transporter like domains"/>
    <property type="match status" value="1"/>
</dbReference>
<reference evidence="9 10" key="1">
    <citation type="submission" date="2006-10" db="EMBL/GenBank/DDBJ databases">
        <authorList>
            <person name="Fleischmann R.D."/>
            <person name="Dodson R.J."/>
            <person name="Haft D.H."/>
            <person name="Merkel J.S."/>
            <person name="Nelson W.C."/>
            <person name="Fraser C.M."/>
        </authorList>
    </citation>
    <scope>NUCLEOTIDE SEQUENCE [LARGE SCALE GENOMIC DNA]</scope>
    <source>
        <strain evidence="9 10">104</strain>
    </source>
</reference>
<evidence type="ECO:0000256" key="7">
    <source>
        <dbReference type="SAM" id="Phobius"/>
    </source>
</evidence>
<evidence type="ECO:0000256" key="3">
    <source>
        <dbReference type="ARBA" id="ARBA00022475"/>
    </source>
</evidence>
<feature type="transmembrane region" description="Helical" evidence="7">
    <location>
        <begin position="218"/>
        <end position="240"/>
    </location>
</feature>
<gene>
    <name evidence="9" type="ordered locus">MAV_0730</name>
</gene>
<feature type="transmembrane region" description="Helical" evidence="7">
    <location>
        <begin position="61"/>
        <end position="80"/>
    </location>
</feature>
<feature type="transmembrane region" description="Helical" evidence="7">
    <location>
        <begin position="100"/>
        <end position="119"/>
    </location>
</feature>
<feature type="transmembrane region" description="Helical" evidence="7">
    <location>
        <begin position="156"/>
        <end position="177"/>
    </location>
</feature>
<keyword evidence="6 7" id="KW-0472">Membrane</keyword>
<dbReference type="GO" id="GO:0022857">
    <property type="term" value="F:transmembrane transporter activity"/>
    <property type="evidence" value="ECO:0007669"/>
    <property type="project" value="InterPro"/>
</dbReference>
<evidence type="ECO:0000256" key="5">
    <source>
        <dbReference type="ARBA" id="ARBA00022989"/>
    </source>
</evidence>
<sequence length="560" mass="58463">MRSPSAITELAAAGAGESGLFDMLSNAMDEAPYAAAKTPPHAPTGQPGATEREYPDKLDAALLRISGVCILATVMAILDVTVVSVAQRTFIDQFSSSQAVVAWTMTGYTLALATVIPITGWAADRFGTKRLFIGSVVAFMLGSLLCALAANILQLIVFRVVQGIGGGMLLPLGFMILTREAGPRRLGRLMSILSIPMLLAPIAGPILGGWLIDTSSWRWIFLINVPIGLLTVALAAVVFPRDHPARSETFDAVGVLLLSPGLATFLFAVSSIPGRGTVADRHVLIPAAMGLTLIAGFVGHAWHRADHPLIDLRLFRNPVLTHANVTMLVFATAFFGAGLLLPSYFQQVLHQTPMQAGVHMIPQGLGAMLTMRLTGPLVDRQGPGKVVLVGIALITAGLGAFAFGVARQAPYLPTLLAGLAITGLGMGCTMMPLSVASVQALAPHQIARGTTLMSVSHQVGGSMGTALMSMILTNQFNRSPNIVAANKLAALHQKAAAGGTPIDQSAIPRQSLAPGFGGNVLHDLSHAYTAVFVIAVALVVCTIIPASFLPKKPAAETAGK</sequence>
<accession>A0A0H2ZTJ4</accession>
<feature type="transmembrane region" description="Helical" evidence="7">
    <location>
        <begin position="284"/>
        <end position="302"/>
    </location>
</feature>
<dbReference type="InterPro" id="IPR011701">
    <property type="entry name" value="MFS"/>
</dbReference>
<dbReference type="CDD" id="cd17503">
    <property type="entry name" value="MFS_LmrB_MDR_like"/>
    <property type="match status" value="1"/>
</dbReference>
<keyword evidence="2" id="KW-0813">Transport</keyword>
<dbReference type="InterPro" id="IPR004638">
    <property type="entry name" value="EmrB-like"/>
</dbReference>
<feature type="domain" description="Major facilitator superfamily (MFS) profile" evidence="8">
    <location>
        <begin position="65"/>
        <end position="553"/>
    </location>
</feature>
<dbReference type="GO" id="GO:0005886">
    <property type="term" value="C:plasma membrane"/>
    <property type="evidence" value="ECO:0007669"/>
    <property type="project" value="UniProtKB-SubCell"/>
</dbReference>
<dbReference type="HOGENOM" id="CLU_000960_28_0_11"/>
<proteinExistence type="predicted"/>
<dbReference type="KEGG" id="mav:MAV_0730"/>
<evidence type="ECO:0000256" key="4">
    <source>
        <dbReference type="ARBA" id="ARBA00022692"/>
    </source>
</evidence>
<dbReference type="AlphaFoldDB" id="A0A0H2ZTJ4"/>
<dbReference type="EMBL" id="CP000479">
    <property type="protein sequence ID" value="ABK65775.1"/>
    <property type="molecule type" value="Genomic_DNA"/>
</dbReference>
<evidence type="ECO:0000256" key="2">
    <source>
        <dbReference type="ARBA" id="ARBA00022448"/>
    </source>
</evidence>
<evidence type="ECO:0000259" key="8">
    <source>
        <dbReference type="PROSITE" id="PS50850"/>
    </source>
</evidence>
<keyword evidence="3" id="KW-1003">Cell membrane</keyword>
<dbReference type="InterPro" id="IPR020846">
    <property type="entry name" value="MFS_dom"/>
</dbReference>
<dbReference type="PANTHER" id="PTHR42718">
    <property type="entry name" value="MAJOR FACILITATOR SUPERFAMILY MULTIDRUG TRANSPORTER MFSC"/>
    <property type="match status" value="1"/>
</dbReference>
<keyword evidence="5 7" id="KW-1133">Transmembrane helix</keyword>
<dbReference type="Proteomes" id="UP000001574">
    <property type="component" value="Chromosome"/>
</dbReference>
<comment type="subcellular location">
    <subcellularLocation>
        <location evidence="1">Cell membrane</location>
        <topology evidence="1">Multi-pass membrane protein</topology>
    </subcellularLocation>
</comment>